<proteinExistence type="predicted"/>
<evidence type="ECO:0000313" key="5">
    <source>
        <dbReference type="RefSeq" id="XP_026054405.1"/>
    </source>
</evidence>
<gene>
    <name evidence="5" type="primary">LOC113040282</name>
</gene>
<keyword evidence="4" id="KW-1185">Reference proteome</keyword>
<dbReference type="RefSeq" id="XP_026054405.1">
    <property type="nucleotide sequence ID" value="XM_026198620.1"/>
</dbReference>
<keyword evidence="1" id="KW-0812">Transmembrane</keyword>
<feature type="domain" description="Immunoglobulin" evidence="3">
    <location>
        <begin position="237"/>
        <end position="337"/>
    </location>
</feature>
<evidence type="ECO:0000313" key="4">
    <source>
        <dbReference type="Proteomes" id="UP000515129"/>
    </source>
</evidence>
<feature type="domain" description="Immunoglobulin" evidence="3">
    <location>
        <begin position="129"/>
        <end position="234"/>
    </location>
</feature>
<reference evidence="5" key="1">
    <citation type="submission" date="2025-08" db="UniProtKB">
        <authorList>
            <consortium name="RefSeq"/>
        </authorList>
    </citation>
    <scope>IDENTIFICATION</scope>
    <source>
        <strain evidence="5">Wakin</strain>
        <tissue evidence="5">Muscle</tissue>
    </source>
</reference>
<dbReference type="KEGG" id="caua:113040282"/>
<accession>A0A6P6J2M3</accession>
<evidence type="ECO:0000256" key="2">
    <source>
        <dbReference type="SAM" id="SignalP"/>
    </source>
</evidence>
<dbReference type="PANTHER" id="PTHR21063">
    <property type="entry name" value="LFA-3"/>
    <property type="match status" value="1"/>
</dbReference>
<dbReference type="SUPFAM" id="SSF48726">
    <property type="entry name" value="Immunoglobulin"/>
    <property type="match status" value="3"/>
</dbReference>
<dbReference type="AlphaFoldDB" id="A0A6P6J2M3"/>
<dbReference type="InterPro" id="IPR003599">
    <property type="entry name" value="Ig_sub"/>
</dbReference>
<dbReference type="InterPro" id="IPR036179">
    <property type="entry name" value="Ig-like_dom_sf"/>
</dbReference>
<feature type="signal peptide" evidence="2">
    <location>
        <begin position="1"/>
        <end position="20"/>
    </location>
</feature>
<evidence type="ECO:0000256" key="1">
    <source>
        <dbReference type="SAM" id="Phobius"/>
    </source>
</evidence>
<keyword evidence="2" id="KW-0732">Signal</keyword>
<keyword evidence="1" id="KW-1133">Transmembrane helix</keyword>
<dbReference type="GeneID" id="113040282"/>
<dbReference type="PANTHER" id="PTHR21063:SF4">
    <property type="entry name" value="CD48 ANTIGEN-RELATED"/>
    <property type="match status" value="1"/>
</dbReference>
<feature type="domain" description="Immunoglobulin" evidence="3">
    <location>
        <begin position="23"/>
        <end position="124"/>
    </location>
</feature>
<name>A0A6P6J2M3_CARAU</name>
<dbReference type="InterPro" id="IPR013106">
    <property type="entry name" value="Ig_V-set"/>
</dbReference>
<dbReference type="Proteomes" id="UP000515129">
    <property type="component" value="Chromosome 22"/>
</dbReference>
<keyword evidence="1" id="KW-0472">Membrane</keyword>
<dbReference type="Pfam" id="PF07686">
    <property type="entry name" value="V-set"/>
    <property type="match status" value="1"/>
</dbReference>
<sequence length="437" mass="48712">MKRALSVSIFLFAMGVFVDTDEIPSVSVMEGDSVTLYTGVTELHENDEIEWRLNRILITTISRDPNGIKVWVNTDGDLNGRLQLENQTGDLTIRNIRNTDSGQWKIKIVSTRGSPSKTFNISVVPVDELKPLSVKEGNSVTLNSNINEIQRDDVIRWRFEHLNTPVAEISRKEGIFKTYNGLDERFRDRLQLEYLTGSLTIRDIGTSHSGVYEADIRIGSSGYTTHKSFNVTVSDAVKTVSVIEGETVTLQTVTEIQTDDLILWMFEGTVVAEINKAAQRFSIYDGPDGRFRDRLKLDNQTGSLTITDTRTTDSGLYEVKIRNSRRTINGRFTVTVTGPGLSPAAVAGIVGVIVAVVILVTAAVAVVVAPVVIKHRRRIAELERRRRSVRLLFSDLFSGVGHNVSDFFSAVGHIFSDFFSAFFSKEGWKTPGRESYL</sequence>
<organism evidence="4 5">
    <name type="scientific">Carassius auratus</name>
    <name type="common">Goldfish</name>
    <dbReference type="NCBI Taxonomy" id="7957"/>
    <lineage>
        <taxon>Eukaryota</taxon>
        <taxon>Metazoa</taxon>
        <taxon>Chordata</taxon>
        <taxon>Craniata</taxon>
        <taxon>Vertebrata</taxon>
        <taxon>Euteleostomi</taxon>
        <taxon>Actinopterygii</taxon>
        <taxon>Neopterygii</taxon>
        <taxon>Teleostei</taxon>
        <taxon>Ostariophysi</taxon>
        <taxon>Cypriniformes</taxon>
        <taxon>Cyprinidae</taxon>
        <taxon>Cyprininae</taxon>
        <taxon>Carassius</taxon>
    </lineage>
</organism>
<evidence type="ECO:0000259" key="3">
    <source>
        <dbReference type="SMART" id="SM00409"/>
    </source>
</evidence>
<dbReference type="SMART" id="SM00409">
    <property type="entry name" value="IG"/>
    <property type="match status" value="3"/>
</dbReference>
<dbReference type="OrthoDB" id="8953586at2759"/>
<dbReference type="InterPro" id="IPR013783">
    <property type="entry name" value="Ig-like_fold"/>
</dbReference>
<feature type="transmembrane region" description="Helical" evidence="1">
    <location>
        <begin position="345"/>
        <end position="373"/>
    </location>
</feature>
<dbReference type="Gene3D" id="2.60.40.10">
    <property type="entry name" value="Immunoglobulins"/>
    <property type="match status" value="3"/>
</dbReference>
<feature type="chain" id="PRO_5027620452" evidence="2">
    <location>
        <begin position="21"/>
        <end position="437"/>
    </location>
</feature>
<protein>
    <submittedName>
        <fullName evidence="5">Uncharacterized protein LOC113040282 isoform X1</fullName>
    </submittedName>
</protein>